<gene>
    <name evidence="1" type="ORF">NM208_g5723</name>
</gene>
<dbReference type="Proteomes" id="UP001148629">
    <property type="component" value="Unassembled WGS sequence"/>
</dbReference>
<accession>A0ACC1SFY6</accession>
<sequence length="531" mass="58244">MQRNTFIVLWLFVLLPVFGLNIGSLVSLDTGLILGNPRTASGVLEFLGIPYAAPPVKSLRWKPPQPVRKWNETILAATSYGPSCYSARMGDLTEPQSEDCLSINVWTKAQETCEKAPVMVWLYGGGFEFGWSNSTVYNGTNLALDGVVVVTFNYRVGVLGFLGLTELDDEQPNSGNYGLQDQFAALRWVQENISRFGGDPENVTIFGESAGAHAVGLLMASGLSSGLFHKAIMQSGSFWSSEHGSLSTFQEARTRGSRYREKLGAAGLAQLRALPAEEVNGAALWDDRTDPSLTAFSPSIDGYVLTDSPEVIFAKGGELDIPLLAGFNDHEEIPLFAGRALPHNTSQQYVDAMRVFFGEHADQALLLYPGKTNDQATVSSLELIGDVVIGQPMFEAIDHHATHSRHKSFGYHFTYTSPYSPIAAHLAEIAYVFGNLGPNPFIPSPALSSPADYKVAKAVMSYWTNFAKTGNPNGPRLTYWPPYDRAAGKIFLEIGNETSAKVCPSLERFEFIRSVRENFVFPPRWRDLAFT</sequence>
<keyword evidence="2" id="KW-1185">Reference proteome</keyword>
<proteinExistence type="predicted"/>
<protein>
    <submittedName>
        <fullName evidence="1">Uncharacterized protein</fullName>
    </submittedName>
</protein>
<comment type="caution">
    <text evidence="1">The sequence shown here is derived from an EMBL/GenBank/DDBJ whole genome shotgun (WGS) entry which is preliminary data.</text>
</comment>
<evidence type="ECO:0000313" key="1">
    <source>
        <dbReference type="EMBL" id="KAJ3538855.1"/>
    </source>
</evidence>
<evidence type="ECO:0000313" key="2">
    <source>
        <dbReference type="Proteomes" id="UP001148629"/>
    </source>
</evidence>
<reference evidence="1" key="1">
    <citation type="submission" date="2022-08" db="EMBL/GenBank/DDBJ databases">
        <title>Genome Sequence of Fusarium decemcellulare.</title>
        <authorList>
            <person name="Buettner E."/>
        </authorList>
    </citation>
    <scope>NUCLEOTIDE SEQUENCE</scope>
    <source>
        <strain evidence="1">Babe19</strain>
    </source>
</reference>
<organism evidence="1 2">
    <name type="scientific">Fusarium decemcellulare</name>
    <dbReference type="NCBI Taxonomy" id="57161"/>
    <lineage>
        <taxon>Eukaryota</taxon>
        <taxon>Fungi</taxon>
        <taxon>Dikarya</taxon>
        <taxon>Ascomycota</taxon>
        <taxon>Pezizomycotina</taxon>
        <taxon>Sordariomycetes</taxon>
        <taxon>Hypocreomycetidae</taxon>
        <taxon>Hypocreales</taxon>
        <taxon>Nectriaceae</taxon>
        <taxon>Fusarium</taxon>
        <taxon>Fusarium decemcellulare species complex</taxon>
    </lineage>
</organism>
<dbReference type="EMBL" id="JANRMS010000494">
    <property type="protein sequence ID" value="KAJ3538855.1"/>
    <property type="molecule type" value="Genomic_DNA"/>
</dbReference>
<name>A0ACC1SFY6_9HYPO</name>